<organism evidence="1">
    <name type="scientific">Siphoviridae sp. ctsIQ24</name>
    <dbReference type="NCBI Taxonomy" id="2826484"/>
    <lineage>
        <taxon>Viruses</taxon>
        <taxon>Duplodnaviria</taxon>
        <taxon>Heunggongvirae</taxon>
        <taxon>Uroviricota</taxon>
        <taxon>Caudoviricetes</taxon>
    </lineage>
</organism>
<reference evidence="1" key="1">
    <citation type="journal article" date="2021" name="Proc. Natl. Acad. Sci. U.S.A.">
        <title>A Catalog of Tens of Thousands of Viruses from Human Metagenomes Reveals Hidden Associations with Chronic Diseases.</title>
        <authorList>
            <person name="Tisza M.J."/>
            <person name="Buck C.B."/>
        </authorList>
    </citation>
    <scope>NUCLEOTIDE SEQUENCE</scope>
    <source>
        <strain evidence="1">CtsIQ24</strain>
    </source>
</reference>
<proteinExistence type="predicted"/>
<evidence type="ECO:0000313" key="1">
    <source>
        <dbReference type="EMBL" id="DAD84177.1"/>
    </source>
</evidence>
<sequence length="52" mass="5926">MKSIQFPSEKEAIKYCKENGIDCHKIKLVGDKYIVTVKDSKVLDRAIRIIGC</sequence>
<protein>
    <submittedName>
        <fullName evidence="1">Putative oxidoreductase</fullName>
    </submittedName>
</protein>
<accession>A0A8S5MPD6</accession>
<name>A0A8S5MPD6_9CAUD</name>
<dbReference type="EMBL" id="BK014953">
    <property type="protein sequence ID" value="DAD84177.1"/>
    <property type="molecule type" value="Genomic_DNA"/>
</dbReference>